<dbReference type="Gene3D" id="2.160.20.10">
    <property type="entry name" value="Single-stranded right-handed beta-helix, Pectin lyase-like"/>
    <property type="match status" value="3"/>
</dbReference>
<feature type="region of interest" description="Disordered" evidence="1">
    <location>
        <begin position="16"/>
        <end position="40"/>
    </location>
</feature>
<accession>A0A150SUS6</accession>
<dbReference type="SMART" id="SM00710">
    <property type="entry name" value="PbH1"/>
    <property type="match status" value="10"/>
</dbReference>
<dbReference type="InterPro" id="IPR012334">
    <property type="entry name" value="Pectin_lyas_fold"/>
</dbReference>
<dbReference type="InterPro" id="IPR011050">
    <property type="entry name" value="Pectin_lyase_fold/virulence"/>
</dbReference>
<feature type="compositionally biased region" description="Pro residues" evidence="1">
    <location>
        <begin position="20"/>
        <end position="35"/>
    </location>
</feature>
<name>A0A150SUS6_SORCE</name>
<feature type="domain" description="Right handed beta helix" evidence="2">
    <location>
        <begin position="547"/>
        <end position="704"/>
    </location>
</feature>
<organism evidence="3 4">
    <name type="scientific">Sorangium cellulosum</name>
    <name type="common">Polyangium cellulosum</name>
    <dbReference type="NCBI Taxonomy" id="56"/>
    <lineage>
        <taxon>Bacteria</taxon>
        <taxon>Pseudomonadati</taxon>
        <taxon>Myxococcota</taxon>
        <taxon>Polyangia</taxon>
        <taxon>Polyangiales</taxon>
        <taxon>Polyangiaceae</taxon>
        <taxon>Sorangium</taxon>
    </lineage>
</organism>
<dbReference type="SUPFAM" id="SSF51126">
    <property type="entry name" value="Pectin lyase-like"/>
    <property type="match status" value="3"/>
</dbReference>
<reference evidence="3 4" key="1">
    <citation type="submission" date="2014-02" db="EMBL/GenBank/DDBJ databases">
        <title>The small core and large imbalanced accessory genome model reveals a collaborative survival strategy of Sorangium cellulosum strains in nature.</title>
        <authorList>
            <person name="Han K."/>
            <person name="Peng R."/>
            <person name="Blom J."/>
            <person name="Li Y.-Z."/>
        </authorList>
    </citation>
    <scope>NUCLEOTIDE SEQUENCE [LARGE SCALE GENOMIC DNA]</scope>
    <source>
        <strain evidence="3 4">So0149</strain>
    </source>
</reference>
<dbReference type="Pfam" id="PF13229">
    <property type="entry name" value="Beta_helix"/>
    <property type="match status" value="1"/>
</dbReference>
<evidence type="ECO:0000256" key="1">
    <source>
        <dbReference type="SAM" id="MobiDB-lite"/>
    </source>
</evidence>
<sequence>MLLALFFAMAGCEADDGPPGDGPPDTGPVACPPGTTPVDGGCQEAGLPPGVTAGLPPDMPCPPGEAPLEGGGCQPAGVPPEACGQGFAPDGRAGCEPILPDDPCPPGQMAVPGDTRCHEVSPCGDGEYGTIPVEATSQFVNAAYIGADSDGTRARPWRRIQEGIDHAPPGAIVAVAAGRYTENLLIQSRPVRLWGRCPAVVEVLGVDRARPATVEVLYPSASRSEVRSLAITGPANGFATSGSSDVVLDRLWIHDTTREGVHIENSIGPTSVAVSDSLIEATSEVGVDVIGSTATIQATVVRDTQPLRGGTLGRGIHIQDDPFEGERSTLTLRSSLLERNHEAAVLAISSDATIESTVVRETESGADDGEDGTGIVITTDSGTKNRARAVLRASLVEQNRDTGVFVGGADATIEETVVRGTQSSRNGKRGYGIRVQSDPTSQEPAVVEVRASVVEQNHKFGVVVKGSQATIEATVVRDTHPKSDEEDGAGVIAYVDTDTRERASLTVRASLVEHNHYTGVVASQSDATIEETVVRDTQPYRGTMGRGISIQSASGARERVNATVRASLVEHNHDVGVFVSGSDATIASTVVRDTQPGRDGTSGRGIEVQDDRATSERANVSIRASLVEDNHEIGVFVGGSDATIEETIVRGTRPVADESSGRGITIQGHPLTHERSNVTLRSSLVDQNHNVGVIVMGADATIEGTVVRATRPNSDGRAGLGISIQYGGEVHNRAKATIRSSLVDQNHEAGVGIAASDVTIERTLVRGTQARRDGSYGDGVEVDSYGTPTTTTITSTTVETNARAGVASFSAAVLLVSSTVRCNKLDLNGREYIEGQPFTFDGSRDNVCGCDRPVSPCPVETDTLSPPKLLPPSQPLP</sequence>
<feature type="region of interest" description="Disordered" evidence="1">
    <location>
        <begin position="856"/>
        <end position="877"/>
    </location>
</feature>
<dbReference type="EMBL" id="JEMC01001578">
    <property type="protein sequence ID" value="KYF96080.1"/>
    <property type="molecule type" value="Genomic_DNA"/>
</dbReference>
<evidence type="ECO:0000259" key="2">
    <source>
        <dbReference type="Pfam" id="PF13229"/>
    </source>
</evidence>
<feature type="region of interest" description="Disordered" evidence="1">
    <location>
        <begin position="419"/>
        <end position="439"/>
    </location>
</feature>
<feature type="compositionally biased region" description="Pro residues" evidence="1">
    <location>
        <begin position="868"/>
        <end position="877"/>
    </location>
</feature>
<dbReference type="AlphaFoldDB" id="A0A150SUS6"/>
<dbReference type="InterPro" id="IPR006626">
    <property type="entry name" value="PbH1"/>
</dbReference>
<gene>
    <name evidence="3" type="ORF">BE18_49950</name>
</gene>
<dbReference type="Proteomes" id="UP000075515">
    <property type="component" value="Unassembled WGS sequence"/>
</dbReference>
<proteinExistence type="predicted"/>
<evidence type="ECO:0000313" key="4">
    <source>
        <dbReference type="Proteomes" id="UP000075515"/>
    </source>
</evidence>
<evidence type="ECO:0000313" key="3">
    <source>
        <dbReference type="EMBL" id="KYF96080.1"/>
    </source>
</evidence>
<comment type="caution">
    <text evidence="3">The sequence shown here is derived from an EMBL/GenBank/DDBJ whole genome shotgun (WGS) entry which is preliminary data.</text>
</comment>
<dbReference type="InterPro" id="IPR039448">
    <property type="entry name" value="Beta_helix"/>
</dbReference>
<protein>
    <recommendedName>
        <fullName evidence="2">Right handed beta helix domain-containing protein</fullName>
    </recommendedName>
</protein>